<evidence type="ECO:0000256" key="7">
    <source>
        <dbReference type="HAMAP-Rule" id="MF_01067"/>
    </source>
</evidence>
<feature type="transmembrane region" description="Helical" evidence="7">
    <location>
        <begin position="76"/>
        <end position="102"/>
    </location>
</feature>
<comment type="subcellular location">
    <subcellularLocation>
        <location evidence="1">Cell inner membrane</location>
        <topology evidence="1">Multi-pass membrane protein</topology>
    </subcellularLocation>
    <subcellularLocation>
        <location evidence="7">Cell membrane</location>
        <topology evidence="7">Multi-pass membrane protein</topology>
    </subcellularLocation>
</comment>
<evidence type="ECO:0000256" key="4">
    <source>
        <dbReference type="ARBA" id="ARBA00022692"/>
    </source>
</evidence>
<evidence type="ECO:0000256" key="1">
    <source>
        <dbReference type="ARBA" id="ARBA00004429"/>
    </source>
</evidence>
<dbReference type="AlphaFoldDB" id="A0A2S9I582"/>
<keyword evidence="9" id="KW-1185">Reference proteome</keyword>
<comment type="similarity">
    <text evidence="2 7">Belongs to the UPF0259 family.</text>
</comment>
<dbReference type="NCBIfam" id="NF002774">
    <property type="entry name" value="PRK02868.1"/>
    <property type="match status" value="1"/>
</dbReference>
<dbReference type="EMBL" id="PDET01000024">
    <property type="protein sequence ID" value="PRD12949.1"/>
    <property type="molecule type" value="Genomic_DNA"/>
</dbReference>
<proteinExistence type="inferred from homology"/>
<feature type="transmembrane region" description="Helical" evidence="7">
    <location>
        <begin position="20"/>
        <end position="41"/>
    </location>
</feature>
<feature type="transmembrane region" description="Helical" evidence="7">
    <location>
        <begin position="114"/>
        <end position="135"/>
    </location>
</feature>
<keyword evidence="3 7" id="KW-1003">Cell membrane</keyword>
<organism evidence="8 9">
    <name type="scientific">Pantoea coffeiphila</name>
    <dbReference type="NCBI Taxonomy" id="1465635"/>
    <lineage>
        <taxon>Bacteria</taxon>
        <taxon>Pseudomonadati</taxon>
        <taxon>Pseudomonadota</taxon>
        <taxon>Gammaproteobacteria</taxon>
        <taxon>Enterobacterales</taxon>
        <taxon>Erwiniaceae</taxon>
        <taxon>Pantoea</taxon>
    </lineage>
</organism>
<evidence type="ECO:0000256" key="2">
    <source>
        <dbReference type="ARBA" id="ARBA00005633"/>
    </source>
</evidence>
<dbReference type="OrthoDB" id="6454524at2"/>
<evidence type="ECO:0000313" key="9">
    <source>
        <dbReference type="Proteomes" id="UP000239181"/>
    </source>
</evidence>
<keyword evidence="4 7" id="KW-0812">Transmembrane</keyword>
<keyword evidence="5 7" id="KW-1133">Transmembrane helix</keyword>
<gene>
    <name evidence="8" type="ORF">CQW29_23730</name>
</gene>
<evidence type="ECO:0000256" key="3">
    <source>
        <dbReference type="ARBA" id="ARBA00022475"/>
    </source>
</evidence>
<feature type="transmembrane region" description="Helical" evidence="7">
    <location>
        <begin position="186"/>
        <end position="207"/>
    </location>
</feature>
<protein>
    <recommendedName>
        <fullName evidence="7">UPF0259 membrane protein CQW29_23730</fullName>
    </recommendedName>
</protein>
<dbReference type="Proteomes" id="UP000239181">
    <property type="component" value="Unassembled WGS sequence"/>
</dbReference>
<evidence type="ECO:0000256" key="6">
    <source>
        <dbReference type="ARBA" id="ARBA00023136"/>
    </source>
</evidence>
<sequence>MSITAASLYRDTGNFFRHQILTIVLMALLTSFISVLIGHGLTPDADQMSILNDGAAGSATSLMEMVQNMSPEQQQVLLRASAAGTFAALIGNTLLLGGMLSLIPMASAGQHVSALRAIGASAPKLLSLLLLTFLMTLVIQLGFMVLVVPGVLLAVTLSLSPMLLVNEKVGVFGAMRGSMRLAWGHMKLVAPAVLLWIVAKLIVLLMASSMTVLPANVASVLLNGLSNLVSALLIIYLSRLYMLLR</sequence>
<feature type="transmembrane region" description="Helical" evidence="7">
    <location>
        <begin position="213"/>
        <end position="237"/>
    </location>
</feature>
<comment type="caution">
    <text evidence="8">The sequence shown here is derived from an EMBL/GenBank/DDBJ whole genome shotgun (WGS) entry which is preliminary data.</text>
</comment>
<feature type="transmembrane region" description="Helical" evidence="7">
    <location>
        <begin position="141"/>
        <end position="165"/>
    </location>
</feature>
<evidence type="ECO:0000313" key="8">
    <source>
        <dbReference type="EMBL" id="PRD12949.1"/>
    </source>
</evidence>
<accession>A0A2S9I582</accession>
<evidence type="ECO:0000256" key="5">
    <source>
        <dbReference type="ARBA" id="ARBA00022989"/>
    </source>
</evidence>
<dbReference type="InterPro" id="IPR009627">
    <property type="entry name" value="UPF0259"/>
</dbReference>
<dbReference type="RefSeq" id="WP_105595210.1">
    <property type="nucleotide sequence ID" value="NZ_PDET01000024.1"/>
</dbReference>
<dbReference type="HAMAP" id="MF_01067">
    <property type="entry name" value="UPF0259"/>
    <property type="match status" value="1"/>
</dbReference>
<dbReference type="GO" id="GO:0005886">
    <property type="term" value="C:plasma membrane"/>
    <property type="evidence" value="ECO:0007669"/>
    <property type="project" value="UniProtKB-SubCell"/>
</dbReference>
<name>A0A2S9I582_9GAMM</name>
<keyword evidence="6 7" id="KW-0472">Membrane</keyword>
<reference evidence="8 9" key="1">
    <citation type="submission" date="2017-10" db="EMBL/GenBank/DDBJ databases">
        <title>Draft genome of two endophytic bacteria isolated from 'guarana' Paullinia cupana (Mart.) Ducke.</title>
        <authorList>
            <person name="Siqueira K.A."/>
            <person name="Liotti R.G."/>
            <person name="Mendes T.A."/>
            <person name="Soares M.A."/>
        </authorList>
    </citation>
    <scope>NUCLEOTIDE SEQUENCE [LARGE SCALE GENOMIC DNA]</scope>
    <source>
        <strain evidence="8 9">342</strain>
    </source>
</reference>
<dbReference type="Pfam" id="PF06790">
    <property type="entry name" value="UPF0259"/>
    <property type="match status" value="1"/>
</dbReference>